<dbReference type="SUPFAM" id="SSF111331">
    <property type="entry name" value="NAD kinase/diacylglycerol kinase-like"/>
    <property type="match status" value="1"/>
</dbReference>
<protein>
    <submittedName>
        <fullName evidence="2">Unannotated protein</fullName>
    </submittedName>
</protein>
<dbReference type="Gene3D" id="2.60.200.40">
    <property type="match status" value="1"/>
</dbReference>
<organism evidence="2">
    <name type="scientific">freshwater metagenome</name>
    <dbReference type="NCBI Taxonomy" id="449393"/>
    <lineage>
        <taxon>unclassified sequences</taxon>
        <taxon>metagenomes</taxon>
        <taxon>ecological metagenomes</taxon>
    </lineage>
</organism>
<evidence type="ECO:0000313" key="2">
    <source>
        <dbReference type="EMBL" id="CAB4367397.1"/>
    </source>
</evidence>
<dbReference type="EMBL" id="CAETWZ010000009">
    <property type="protein sequence ID" value="CAB4367397.1"/>
    <property type="molecule type" value="Genomic_DNA"/>
</dbReference>
<dbReference type="AlphaFoldDB" id="A0A6J6AF02"/>
<evidence type="ECO:0000313" key="3">
    <source>
        <dbReference type="EMBL" id="CAB4662742.1"/>
    </source>
</evidence>
<reference evidence="2" key="1">
    <citation type="submission" date="2020-05" db="EMBL/GenBank/DDBJ databases">
        <authorList>
            <person name="Chiriac C."/>
            <person name="Salcher M."/>
            <person name="Ghai R."/>
            <person name="Kavagutti S V."/>
        </authorList>
    </citation>
    <scope>NUCLEOTIDE SEQUENCE</scope>
</reference>
<name>A0A6J6AF02_9ZZZZ</name>
<dbReference type="Pfam" id="PF19279">
    <property type="entry name" value="YegS_C"/>
    <property type="match status" value="1"/>
</dbReference>
<dbReference type="EMBL" id="CAEZXA010000002">
    <property type="protein sequence ID" value="CAB4662742.1"/>
    <property type="molecule type" value="Genomic_DNA"/>
</dbReference>
<proteinExistence type="predicted"/>
<sequence>MIVRGQPWGSPTFRTEQDLVVSNDIAIARSSPQDRMIVISGDLSHSLGDPPVPLVGAACTEVMIDSMKIALFIDDKPQVQMRAASFVQVGNWLRGDLVLVTNAGFVKGRDIAPRSHPNDGFLEVMKLHATMSPRQRLLALRKSRTGTHIPHPLISTSRVTSLECVRSSSSTSLIVDRVKIQHWNRIVIEIQPDYWRLLV</sequence>
<dbReference type="InterPro" id="IPR045540">
    <property type="entry name" value="YegS/DAGK_C"/>
</dbReference>
<gene>
    <name evidence="3" type="ORF">UFOPK2334_00045</name>
    <name evidence="2" type="ORF">UFOPK4179_00179</name>
</gene>
<feature type="domain" description="YegS/DAGK C-terminal" evidence="1">
    <location>
        <begin position="93"/>
        <end position="165"/>
    </location>
</feature>
<accession>A0A6J6AF02</accession>
<dbReference type="InterPro" id="IPR016064">
    <property type="entry name" value="NAD/diacylglycerol_kinase_sf"/>
</dbReference>
<evidence type="ECO:0000259" key="1">
    <source>
        <dbReference type="Pfam" id="PF19279"/>
    </source>
</evidence>